<dbReference type="EMBL" id="JBHSNM010000005">
    <property type="protein sequence ID" value="MFC5571075.1"/>
    <property type="molecule type" value="Genomic_DNA"/>
</dbReference>
<dbReference type="RefSeq" id="WP_386755638.1">
    <property type="nucleotide sequence ID" value="NZ_JBHSNM010000005.1"/>
</dbReference>
<feature type="chain" id="PRO_5047107543" description="DUF1080 domain-containing protein" evidence="2">
    <location>
        <begin position="36"/>
        <end position="491"/>
    </location>
</feature>
<keyword evidence="4" id="KW-1185">Reference proteome</keyword>
<comment type="caution">
    <text evidence="3">The sequence shown here is derived from an EMBL/GenBank/DDBJ whole genome shotgun (WGS) entry which is preliminary data.</text>
</comment>
<feature type="signal peptide" evidence="2">
    <location>
        <begin position="1"/>
        <end position="35"/>
    </location>
</feature>
<evidence type="ECO:0000313" key="3">
    <source>
        <dbReference type="EMBL" id="MFC5571075.1"/>
    </source>
</evidence>
<keyword evidence="2" id="KW-0732">Signal</keyword>
<organism evidence="3 4">
    <name type="scientific">Lysobacter yangpyeongensis</name>
    <dbReference type="NCBI Taxonomy" id="346182"/>
    <lineage>
        <taxon>Bacteria</taxon>
        <taxon>Pseudomonadati</taxon>
        <taxon>Pseudomonadota</taxon>
        <taxon>Gammaproteobacteria</taxon>
        <taxon>Lysobacterales</taxon>
        <taxon>Lysobacteraceae</taxon>
        <taxon>Lysobacter</taxon>
    </lineage>
</organism>
<sequence>MTLQLSKGFSMMRFVGLVTLATAATLIASTASAEAAAAATPKPAQEATIASRVGNQATALGNVLNVFASEAGGDWKAYDALTGVTWSFAKPSEYASGRFQLSGDLLLTGFGMTRLPNGKAGSDYATIEDNEGKSGLTLTGDARHVQMLSVRKFYLSDDYQHILQDQFGAKDQVIPVAQHCSSGEDFASNPAFFEIELRNGKKAYVEAFQEEGGKFAPSYTVFDFMREKPVGRIRKLKCLVAGTARVSLRQVAEGRSGQSGVGPETSEPPATAALSQNRIDTIVAEVMDQQYGTSRDPAGQCWEYTYSDGDVETDYCMQPAKADVIRTAKGVAIYLRASNTPNAEEGYEAVTPGLMGAFQVAVGGDGQWRYVAKSPALPFGTMGYCGCDKATFVRLGQELYGWMFTSGGTWQGVTVANYEIVAPRGDVFTDVSDVPEIREDDQTASYSVEVVDDGSDIFPLKVTRMVSGHSDGERMVPFNRVAWAYRMPQSL</sequence>
<dbReference type="Proteomes" id="UP001596036">
    <property type="component" value="Unassembled WGS sequence"/>
</dbReference>
<gene>
    <name evidence="3" type="ORF">ACFPN1_13495</name>
</gene>
<name>A0ABW0SPS9_9GAMM</name>
<accession>A0ABW0SPS9</accession>
<feature type="region of interest" description="Disordered" evidence="1">
    <location>
        <begin position="251"/>
        <end position="272"/>
    </location>
</feature>
<protein>
    <recommendedName>
        <fullName evidence="5">DUF1080 domain-containing protein</fullName>
    </recommendedName>
</protein>
<evidence type="ECO:0008006" key="5">
    <source>
        <dbReference type="Google" id="ProtNLM"/>
    </source>
</evidence>
<proteinExistence type="predicted"/>
<evidence type="ECO:0000256" key="2">
    <source>
        <dbReference type="SAM" id="SignalP"/>
    </source>
</evidence>
<reference evidence="4" key="1">
    <citation type="journal article" date="2019" name="Int. J. Syst. Evol. Microbiol.">
        <title>The Global Catalogue of Microorganisms (GCM) 10K type strain sequencing project: providing services to taxonomists for standard genome sequencing and annotation.</title>
        <authorList>
            <consortium name="The Broad Institute Genomics Platform"/>
            <consortium name="The Broad Institute Genome Sequencing Center for Infectious Disease"/>
            <person name="Wu L."/>
            <person name="Ma J."/>
        </authorList>
    </citation>
    <scope>NUCLEOTIDE SEQUENCE [LARGE SCALE GENOMIC DNA]</scope>
    <source>
        <strain evidence="4">KACC 11407</strain>
    </source>
</reference>
<evidence type="ECO:0000313" key="4">
    <source>
        <dbReference type="Proteomes" id="UP001596036"/>
    </source>
</evidence>
<evidence type="ECO:0000256" key="1">
    <source>
        <dbReference type="SAM" id="MobiDB-lite"/>
    </source>
</evidence>